<evidence type="ECO:0000256" key="2">
    <source>
        <dbReference type="ARBA" id="ARBA00004370"/>
    </source>
</evidence>
<dbReference type="PROSITE" id="PS01237">
    <property type="entry name" value="UPF0028"/>
    <property type="match status" value="1"/>
</dbReference>
<feature type="transmembrane region" description="Helical" evidence="20">
    <location>
        <begin position="1038"/>
        <end position="1061"/>
    </location>
</feature>
<evidence type="ECO:0000256" key="7">
    <source>
        <dbReference type="ARBA" id="ARBA00022763"/>
    </source>
</evidence>
<feature type="short sequence motif" description="GXSXG" evidence="18">
    <location>
        <begin position="1850"/>
        <end position="1854"/>
    </location>
</feature>
<dbReference type="Gene3D" id="2.60.120.10">
    <property type="entry name" value="Jelly Rolls"/>
    <property type="match status" value="2"/>
</dbReference>
<evidence type="ECO:0000256" key="11">
    <source>
        <dbReference type="ARBA" id="ARBA00023098"/>
    </source>
</evidence>
<dbReference type="GO" id="GO:0016020">
    <property type="term" value="C:membrane"/>
    <property type="evidence" value="ECO:0007669"/>
    <property type="project" value="UniProtKB-SubCell"/>
</dbReference>
<dbReference type="InterPro" id="IPR014710">
    <property type="entry name" value="RmlC-like_jellyroll"/>
</dbReference>
<evidence type="ECO:0000259" key="22">
    <source>
        <dbReference type="PROSITE" id="PS51635"/>
    </source>
</evidence>
<feature type="short sequence motif" description="DGA/G" evidence="18">
    <location>
        <begin position="1971"/>
        <end position="1973"/>
    </location>
</feature>
<keyword evidence="5 20" id="KW-0812">Transmembrane</keyword>
<gene>
    <name evidence="23" type="ORF">N0F65_009702</name>
</gene>
<dbReference type="InterPro" id="IPR002641">
    <property type="entry name" value="PNPLA_dom"/>
</dbReference>
<comment type="similarity">
    <text evidence="3">Belongs to the NTE family.</text>
</comment>
<dbReference type="PANTHER" id="PTHR12415">
    <property type="entry name" value="TYROSYL-DNA PHOSPHODIESTERASE 1"/>
    <property type="match status" value="1"/>
</dbReference>
<dbReference type="GO" id="GO:0003697">
    <property type="term" value="F:single-stranded DNA binding"/>
    <property type="evidence" value="ECO:0007669"/>
    <property type="project" value="TreeGrafter"/>
</dbReference>
<keyword evidence="18" id="KW-0442">Lipid degradation</keyword>
<evidence type="ECO:0000256" key="9">
    <source>
        <dbReference type="ARBA" id="ARBA00022839"/>
    </source>
</evidence>
<keyword evidence="13" id="KW-0234">DNA repair</keyword>
<evidence type="ECO:0000256" key="4">
    <source>
        <dbReference type="ARBA" id="ARBA00010205"/>
    </source>
</evidence>
<dbReference type="GO" id="GO:0031151">
    <property type="term" value="F:histone H3K79 methyltransferase activity"/>
    <property type="evidence" value="ECO:0007669"/>
    <property type="project" value="InterPro"/>
</dbReference>
<feature type="domain" description="Cyclic nucleotide-binding" evidence="21">
    <location>
        <begin position="1455"/>
        <end position="1553"/>
    </location>
</feature>
<keyword evidence="8 18" id="KW-0378">Hydrolase</keyword>
<evidence type="ECO:0000256" key="13">
    <source>
        <dbReference type="ARBA" id="ARBA00023204"/>
    </source>
</evidence>
<evidence type="ECO:0000256" key="1">
    <source>
        <dbReference type="ARBA" id="ARBA00004123"/>
    </source>
</evidence>
<feature type="short sequence motif" description="GXGXXG" evidence="18">
    <location>
        <begin position="1823"/>
        <end position="1828"/>
    </location>
</feature>
<accession>A0AAV2YHS7</accession>
<protein>
    <recommendedName>
        <fullName evidence="25">Patatin</fullName>
    </recommendedName>
</protein>
<dbReference type="GO" id="GO:0017005">
    <property type="term" value="F:3'-tyrosyl-DNA phosphodiesterase activity"/>
    <property type="evidence" value="ECO:0007669"/>
    <property type="project" value="TreeGrafter"/>
</dbReference>
<evidence type="ECO:0000259" key="21">
    <source>
        <dbReference type="PROSITE" id="PS50042"/>
    </source>
</evidence>
<dbReference type="InterPro" id="IPR001423">
    <property type="entry name" value="LysoPLipase_patatin_CS"/>
</dbReference>
<keyword evidence="6" id="KW-0540">Nuclease</keyword>
<evidence type="ECO:0000256" key="19">
    <source>
        <dbReference type="SAM" id="MobiDB-lite"/>
    </source>
</evidence>
<dbReference type="SUPFAM" id="SSF56024">
    <property type="entry name" value="Phospholipase D/nuclease"/>
    <property type="match status" value="2"/>
</dbReference>
<feature type="active site" description="Nucleophile" evidence="15">
    <location>
        <position position="137"/>
    </location>
</feature>
<dbReference type="Gene3D" id="3.40.50.150">
    <property type="entry name" value="Vaccinia Virus protein VP39"/>
    <property type="match status" value="1"/>
</dbReference>
<evidence type="ECO:0000256" key="20">
    <source>
        <dbReference type="SAM" id="Phobius"/>
    </source>
</evidence>
<keyword evidence="7" id="KW-0227">DNA damage</keyword>
<sequence length="2122" mass="234221">RSKISEASTAPSSVQPAATTSDGHSTGSATQSTKNESNARPQNLLFRLTRLKSAPPKHNNCAVGISDLLAGDFTRVLLTNYMFDMAWLFDQCPKLHERPVLLVHGERDRAAMAAECKGFQSVTLVAPSLPIPYGTHHTKMMVVLYPAKVRVVICTANFIPIDWNNKTQGVWYQDFELKTIECDSDSDDASQSKTEASTDLKPKNECNEFEADLVDYLRALGPRVAEFARELHRFDFLPAEVALLPSIPGVHKGKDMHKYGHLKLRRVLSRYKNLSSDNPFICQFSSMGSLDEKWLFGEFKESFMPGCRSPSTASIPINNLHIIWPSVDDVKNSVEGWNAGRAVPCPLKNMKPFLHKYLRKWSPPPSLHRQNAMPHMKSYARFQTSPESFGVLDFAILTSSNLSKAAWGCLQKNNTQFMIRSYELGVLFLPQTSTTSNSQPDPSPLIVLGSPAAERAPPSARFLPLPYTFPPATYNPKTDEPWVWDLVREDPDIFVFGILNSSATPRLAVGQTPQRITKLLQQHPTPPPTTTMPLIASPHATNKKLTASPSDAIDHRPLLTPARLTIRRRSPFTGMASPATSIVAASPAVDADACASCRASTKRKRTSLSGSTMKAMANCAIHSGKKRTRRSMASGTGASPGKAQPLHPSREQHLAKSFVELEVSEVYRAIRKQTGALGGNAAGGAIYGEITQSSFQRVIDFMKENCEFSSRSLFVDVGSGLGKPNFHVAIDPGVEVSYGIELEELRWQLSLHNLRSVLTLDINKNKPNRTVFTSGDITHAKTLDPFTHIYSFDVGFPPGVMDQYAQIFNRSTAKFLASFHSPRKITEMYGFNVESIGRVNTSMAGSSEGHTCYFYRRVAAPNSDIEDDDVVVVETVDTKDKDAKDAKDDADADQALLHIDPLFRTGFDILNRGKDGVLAWIVSFFGEQSAGGRTRRQKAKRVEQSATPSRQRPLEAYYRVVGKAHAHNEAEATPIRKKLRNRCHARYNRACTVGASSRMNDFTMFAASVTTVLATALPEQAHGFLAHLSAWNADHKYVLFWGTTIVATFMIGSVTVLYLWIASRQVRPRKPGQPKRDTPTSPTTKRLRRNSRSFSELHELERERLEENMLLDRNESLEFSPQLLVKCGPEQRKWVYDTLSKVLTYNKGDEIFARGGHDGSILVVSSGKASLTVHSDDGQEFSRAVEPGDNVVSALPLLVHLINDLQNGKCAPECSKVLGRLSATAQDNNTVLLQIPYSALVTVVQDCPESFLRLAQAALCQVEKITAKSLVDHFGLVSQLLEPKPLVPQLIKADDGTTHAASDKHLDEYINCFAEAIGLEDIDLQASLKTNAKIIHRDRHHVTEEHAASVSGLYVVVQGRVSVQIGVQNQHVQALEATTGHVIGLAACVAGNHVPFRFVCQDDATMLVWFPLSAVSSLLQIQKVAVNCVRHLVAQYSDLVCTVDSSFDWIHLHGGESLFDRGDVCDSVFTILSGRLRAIQEHVSRGNKVETTSELIRGATLGALDMLAATRSNSSVFAIRDSQISKMARNVFDYVVSAHPNVLIHFTTALAQRFAAHRAPGESAMKTEAGYSGIKTNANYLLSLGSAAEPTKPATGTKAPLPLGTVAVLSLTKMTKLQTFCSHLHQSLSTIAKTETVSSAKANEFLGQQWISKSRLARANLSSWLGDIESSNDLVIYEADAMLTAWTKLCIRQADHILLLCSDVQPPQAFLRDMVGVLQAAWEKKNVAISVVRIREKNWTLAAIEEAMQAAKSDASRTNALKKKLRLLQKRSPMLPRFLLPMEKYEWISYFHNVQMPFREHSADFLRLARRITGNAVGLVLGGGGARGLAHLGVLRALEECGIHVDVVGGTSIGAFIGAIYALHPHDLRLVEKKAEQLSGNLSSVLEKLKDLTLPIASFFNGSRFNGAIREHFYDLGIEDLMLNYFCVSTDIAKSRMSVHRSGYVWKYVRASMSLQGYLPPISEDGSLLLDGGYMNNLPADVMKEEGGVKYILAVDVGSEPRREFFGYGSALSGWWLLWNKLNPFAKTVMVPSMGDVSAALAYVSSEQHKDRIKELCIDLYLRPPVLEYGTLQFDKMEEIIQVGYEHALPRIKQWAARVFAAEPGADLLNTTPDTIPDMDLS</sequence>
<evidence type="ECO:0000313" key="23">
    <source>
        <dbReference type="EMBL" id="DAZ93126.1"/>
    </source>
</evidence>
<feature type="region of interest" description="Disordered" evidence="19">
    <location>
        <begin position="1"/>
        <end position="41"/>
    </location>
</feature>
<proteinExistence type="inferred from homology"/>
<comment type="caution">
    <text evidence="23">The sequence shown here is derived from an EMBL/GenBank/DDBJ whole genome shotgun (WGS) entry which is preliminary data.</text>
</comment>
<dbReference type="InterPro" id="IPR000595">
    <property type="entry name" value="cNMP-bd_dom"/>
</dbReference>
<feature type="active site" description="Proton donor/acceptor" evidence="15">
    <location>
        <position position="375"/>
    </location>
</feature>
<evidence type="ECO:0000256" key="14">
    <source>
        <dbReference type="ARBA" id="ARBA00023242"/>
    </source>
</evidence>
<keyword evidence="11 18" id="KW-0443">Lipid metabolism</keyword>
<dbReference type="Gene3D" id="3.30.870.10">
    <property type="entry name" value="Endonuclease Chain A"/>
    <property type="match status" value="2"/>
</dbReference>
<feature type="binding site" evidence="16">
    <location>
        <position position="139"/>
    </location>
    <ligand>
        <name>substrate</name>
    </ligand>
</feature>
<keyword evidence="14" id="KW-0539">Nucleus</keyword>
<dbReference type="GO" id="GO:0004622">
    <property type="term" value="F:phosphatidylcholine lysophospholipase activity"/>
    <property type="evidence" value="ECO:0007669"/>
    <property type="project" value="InterPro"/>
</dbReference>
<comment type="subcellular location">
    <subcellularLocation>
        <location evidence="2">Membrane</location>
    </subcellularLocation>
    <subcellularLocation>
        <location evidence="1">Nucleus</location>
    </subcellularLocation>
</comment>
<dbReference type="EMBL" id="DAKRPA010000342">
    <property type="protein sequence ID" value="DAZ93126.1"/>
    <property type="molecule type" value="Genomic_DNA"/>
</dbReference>
<dbReference type="Gene3D" id="3.40.1090.10">
    <property type="entry name" value="Cytosolic phospholipase A2 catalytic domain"/>
    <property type="match status" value="2"/>
</dbReference>
<evidence type="ECO:0000256" key="8">
    <source>
        <dbReference type="ARBA" id="ARBA00022801"/>
    </source>
</evidence>
<dbReference type="InterPro" id="IPR025789">
    <property type="entry name" value="DOT1_dom"/>
</dbReference>
<feature type="non-terminal residue" evidence="23">
    <location>
        <position position="1"/>
    </location>
</feature>
<organism evidence="23 24">
    <name type="scientific">Lagenidium giganteum</name>
    <dbReference type="NCBI Taxonomy" id="4803"/>
    <lineage>
        <taxon>Eukaryota</taxon>
        <taxon>Sar</taxon>
        <taxon>Stramenopiles</taxon>
        <taxon>Oomycota</taxon>
        <taxon>Peronosporomycetes</taxon>
        <taxon>Pythiales</taxon>
        <taxon>Pythiaceae</taxon>
    </lineage>
</organism>
<dbReference type="SUPFAM" id="SSF51206">
    <property type="entry name" value="cAMP-binding domain-like"/>
    <property type="match status" value="2"/>
</dbReference>
<dbReference type="CDD" id="cd00038">
    <property type="entry name" value="CAP_ED"/>
    <property type="match status" value="2"/>
</dbReference>
<reference evidence="23" key="2">
    <citation type="journal article" date="2023" name="Microbiol Resour">
        <title>Decontamination and Annotation of the Draft Genome Sequence of the Oomycete Lagenidium giganteum ARSEF 373.</title>
        <authorList>
            <person name="Morgan W.R."/>
            <person name="Tartar A."/>
        </authorList>
    </citation>
    <scope>NUCLEOTIDE SEQUENCE</scope>
    <source>
        <strain evidence="23">ARSEF 373</strain>
    </source>
</reference>
<feature type="region of interest" description="Disordered" evidence="19">
    <location>
        <begin position="1068"/>
        <end position="1093"/>
    </location>
</feature>
<dbReference type="SUPFAM" id="SSF52151">
    <property type="entry name" value="FabD/lysophospholipase-like"/>
    <property type="match status" value="1"/>
</dbReference>
<dbReference type="Pfam" id="PF24179">
    <property type="entry name" value="NTE_Ploop"/>
    <property type="match status" value="1"/>
</dbReference>
<dbReference type="GO" id="GO:0003690">
    <property type="term" value="F:double-stranded DNA binding"/>
    <property type="evidence" value="ECO:0007669"/>
    <property type="project" value="TreeGrafter"/>
</dbReference>
<evidence type="ECO:0000256" key="3">
    <source>
        <dbReference type="ARBA" id="ARBA00006636"/>
    </source>
</evidence>
<dbReference type="PROSITE" id="PS51635">
    <property type="entry name" value="PNPLA"/>
    <property type="match status" value="1"/>
</dbReference>
<dbReference type="GO" id="GO:0016042">
    <property type="term" value="P:lipid catabolic process"/>
    <property type="evidence" value="ECO:0007669"/>
    <property type="project" value="UniProtKB-UniRule"/>
</dbReference>
<dbReference type="InterPro" id="IPR010347">
    <property type="entry name" value="Tdp1"/>
</dbReference>
<feature type="active site" description="Nucleophile" evidence="18">
    <location>
        <position position="1852"/>
    </location>
</feature>
<keyword evidence="24" id="KW-1185">Reference proteome</keyword>
<evidence type="ECO:0000256" key="17">
    <source>
        <dbReference type="PIRSR" id="PIRSR610347-3"/>
    </source>
</evidence>
<dbReference type="InterPro" id="IPR056556">
    <property type="entry name" value="NTE1_P-loop_dom"/>
</dbReference>
<dbReference type="GO" id="GO:0006281">
    <property type="term" value="P:DNA repair"/>
    <property type="evidence" value="ECO:0007669"/>
    <property type="project" value="UniProtKB-KW"/>
</dbReference>
<keyword evidence="9" id="KW-0269">Exonuclease</keyword>
<dbReference type="Pfam" id="PF00027">
    <property type="entry name" value="cNMP_binding"/>
    <property type="match status" value="1"/>
</dbReference>
<dbReference type="InterPro" id="IPR029063">
    <property type="entry name" value="SAM-dependent_MTases_sf"/>
</dbReference>
<evidence type="ECO:0000256" key="15">
    <source>
        <dbReference type="PIRSR" id="PIRSR610347-1"/>
    </source>
</evidence>
<dbReference type="GO" id="GO:0046470">
    <property type="term" value="P:phosphatidylcholine metabolic process"/>
    <property type="evidence" value="ECO:0007669"/>
    <property type="project" value="InterPro"/>
</dbReference>
<evidence type="ECO:0000313" key="24">
    <source>
        <dbReference type="Proteomes" id="UP001146120"/>
    </source>
</evidence>
<feature type="site" description="Interaction with DNA" evidence="17">
    <location>
        <position position="403"/>
    </location>
</feature>
<dbReference type="CDD" id="cd09122">
    <property type="entry name" value="PLDc_Tdp1_1"/>
    <property type="match status" value="1"/>
</dbReference>
<evidence type="ECO:0000256" key="16">
    <source>
        <dbReference type="PIRSR" id="PIRSR610347-2"/>
    </source>
</evidence>
<name>A0AAV2YHS7_9STRA</name>
<dbReference type="InterPro" id="IPR016035">
    <property type="entry name" value="Acyl_Trfase/lysoPLipase"/>
</dbReference>
<feature type="binding site" evidence="16">
    <location>
        <position position="377"/>
    </location>
    <ligand>
        <name>substrate</name>
    </ligand>
</feature>
<feature type="region of interest" description="Disordered" evidence="19">
    <location>
        <begin position="622"/>
        <end position="650"/>
    </location>
</feature>
<feature type="active site" description="Proton acceptor" evidence="18">
    <location>
        <position position="1971"/>
    </location>
</feature>
<dbReference type="Pfam" id="PF08123">
    <property type="entry name" value="DOT1"/>
    <property type="match status" value="1"/>
</dbReference>
<feature type="domain" description="Cyclic nucleotide-binding" evidence="21">
    <location>
        <begin position="1123"/>
        <end position="1189"/>
    </location>
</feature>
<dbReference type="Proteomes" id="UP001146120">
    <property type="component" value="Unassembled WGS sequence"/>
</dbReference>
<dbReference type="GO" id="GO:0004527">
    <property type="term" value="F:exonuclease activity"/>
    <property type="evidence" value="ECO:0007669"/>
    <property type="project" value="UniProtKB-KW"/>
</dbReference>
<feature type="domain" description="PNPLA" evidence="22">
    <location>
        <begin position="1819"/>
        <end position="1984"/>
    </location>
</feature>
<evidence type="ECO:0000256" key="10">
    <source>
        <dbReference type="ARBA" id="ARBA00022989"/>
    </source>
</evidence>
<evidence type="ECO:0000256" key="18">
    <source>
        <dbReference type="PROSITE-ProRule" id="PRU01161"/>
    </source>
</evidence>
<keyword evidence="12 20" id="KW-0472">Membrane</keyword>
<dbReference type="InterPro" id="IPR018490">
    <property type="entry name" value="cNMP-bd_dom_sf"/>
</dbReference>
<dbReference type="PROSITE" id="PS50042">
    <property type="entry name" value="CNMP_BINDING_3"/>
    <property type="match status" value="2"/>
</dbReference>
<dbReference type="Pfam" id="PF06087">
    <property type="entry name" value="Tyr-DNA_phospho"/>
    <property type="match status" value="1"/>
</dbReference>
<evidence type="ECO:0008006" key="25">
    <source>
        <dbReference type="Google" id="ProtNLM"/>
    </source>
</evidence>
<evidence type="ECO:0000256" key="6">
    <source>
        <dbReference type="ARBA" id="ARBA00022722"/>
    </source>
</evidence>
<dbReference type="PANTHER" id="PTHR12415:SF0">
    <property type="entry name" value="TYROSYL-DNA PHOSPHODIESTERASE 1"/>
    <property type="match status" value="1"/>
</dbReference>
<dbReference type="SUPFAM" id="SSF53335">
    <property type="entry name" value="S-adenosyl-L-methionine-dependent methyltransferases"/>
    <property type="match status" value="1"/>
</dbReference>
<evidence type="ECO:0000256" key="5">
    <source>
        <dbReference type="ARBA" id="ARBA00022692"/>
    </source>
</evidence>
<dbReference type="GO" id="GO:0005634">
    <property type="term" value="C:nucleus"/>
    <property type="evidence" value="ECO:0007669"/>
    <property type="project" value="UniProtKB-SubCell"/>
</dbReference>
<dbReference type="Pfam" id="PF01734">
    <property type="entry name" value="Patatin"/>
    <property type="match status" value="1"/>
</dbReference>
<comment type="similarity">
    <text evidence="4">Belongs to the tyrosyl-DNA phosphodiesterase family.</text>
</comment>
<reference evidence="23" key="1">
    <citation type="submission" date="2022-11" db="EMBL/GenBank/DDBJ databases">
        <authorList>
            <person name="Morgan W.R."/>
            <person name="Tartar A."/>
        </authorList>
    </citation>
    <scope>NUCLEOTIDE SEQUENCE</scope>
    <source>
        <strain evidence="23">ARSEF 373</strain>
    </source>
</reference>
<evidence type="ECO:0000256" key="12">
    <source>
        <dbReference type="ARBA" id="ARBA00023136"/>
    </source>
</evidence>
<keyword evidence="10 20" id="KW-1133">Transmembrane helix</keyword>